<evidence type="ECO:0000313" key="1">
    <source>
        <dbReference type="EMBL" id="CAK9324288.1"/>
    </source>
</evidence>
<reference evidence="1 2" key="1">
    <citation type="submission" date="2024-03" db="EMBL/GenBank/DDBJ databases">
        <authorList>
            <person name="Gkanogiannis A."/>
            <person name="Becerra Lopez-Lavalle L."/>
        </authorList>
    </citation>
    <scope>NUCLEOTIDE SEQUENCE [LARGE SCALE GENOMIC DNA]</scope>
</reference>
<evidence type="ECO:0000313" key="2">
    <source>
        <dbReference type="Proteomes" id="UP001642487"/>
    </source>
</evidence>
<sequence>MSYETYGDNDKEHFVTPNHHEECLIDPPVVFKRRRVESGGHGHISLDDRVAKVEAKVDAVRSNLDEVKS</sequence>
<protein>
    <submittedName>
        <fullName evidence="1">Uncharacterized protein</fullName>
    </submittedName>
</protein>
<keyword evidence="2" id="KW-1185">Reference proteome</keyword>
<dbReference type="Proteomes" id="UP001642487">
    <property type="component" value="Chromosome 6"/>
</dbReference>
<organism evidence="1 2">
    <name type="scientific">Citrullus colocynthis</name>
    <name type="common">colocynth</name>
    <dbReference type="NCBI Taxonomy" id="252529"/>
    <lineage>
        <taxon>Eukaryota</taxon>
        <taxon>Viridiplantae</taxon>
        <taxon>Streptophyta</taxon>
        <taxon>Embryophyta</taxon>
        <taxon>Tracheophyta</taxon>
        <taxon>Spermatophyta</taxon>
        <taxon>Magnoliopsida</taxon>
        <taxon>eudicotyledons</taxon>
        <taxon>Gunneridae</taxon>
        <taxon>Pentapetalae</taxon>
        <taxon>rosids</taxon>
        <taxon>fabids</taxon>
        <taxon>Cucurbitales</taxon>
        <taxon>Cucurbitaceae</taxon>
        <taxon>Benincaseae</taxon>
        <taxon>Citrullus</taxon>
    </lineage>
</organism>
<dbReference type="EMBL" id="OZ021740">
    <property type="protein sequence ID" value="CAK9324288.1"/>
    <property type="molecule type" value="Genomic_DNA"/>
</dbReference>
<accession>A0ABP0YUS9</accession>
<proteinExistence type="predicted"/>
<name>A0ABP0YUS9_9ROSI</name>
<gene>
    <name evidence="1" type="ORF">CITCOLO1_LOCUS16521</name>
</gene>